<proteinExistence type="predicted"/>
<evidence type="ECO:0000313" key="1">
    <source>
        <dbReference type="EMBL" id="CCA16786.1"/>
    </source>
</evidence>
<gene>
    <name evidence="1" type="primary">AlNc14C26G2529</name>
    <name evidence="1" type="ORF">ALNC14_029290</name>
</gene>
<accession>F0W6P1</accession>
<sequence length="70" mass="8146">MSLMVQIEKRSSIVFHNTIILLKMYHAGSVNLAAGSYKIWKPFRQSYNFLGKRNKFEKAASRTFENNLYG</sequence>
<name>F0W6P1_9STRA</name>
<reference evidence="1" key="1">
    <citation type="journal article" date="2011" name="PLoS Biol.">
        <title>Gene gain and loss during evolution of obligate parasitism in the white rust pathogen of Arabidopsis thaliana.</title>
        <authorList>
            <person name="Kemen E."/>
            <person name="Gardiner A."/>
            <person name="Schultz-Larsen T."/>
            <person name="Kemen A.C."/>
            <person name="Balmuth A.L."/>
            <person name="Robert-Seilaniantz A."/>
            <person name="Bailey K."/>
            <person name="Holub E."/>
            <person name="Studholme D.J."/>
            <person name="Maclean D."/>
            <person name="Jones J.D."/>
        </authorList>
    </citation>
    <scope>NUCLEOTIDE SEQUENCE</scope>
</reference>
<organism evidence="1">
    <name type="scientific">Albugo laibachii Nc14</name>
    <dbReference type="NCBI Taxonomy" id="890382"/>
    <lineage>
        <taxon>Eukaryota</taxon>
        <taxon>Sar</taxon>
        <taxon>Stramenopiles</taxon>
        <taxon>Oomycota</taxon>
        <taxon>Peronosporomycetes</taxon>
        <taxon>Albuginales</taxon>
        <taxon>Albuginaceae</taxon>
        <taxon>Albugo</taxon>
    </lineage>
</organism>
<reference evidence="1" key="2">
    <citation type="submission" date="2011-02" db="EMBL/GenBank/DDBJ databases">
        <authorList>
            <person name="MacLean D."/>
        </authorList>
    </citation>
    <scope>NUCLEOTIDE SEQUENCE</scope>
</reference>
<dbReference type="HOGENOM" id="CLU_2763143_0_0_1"/>
<protein>
    <submittedName>
        <fullName evidence="1">AlNc14C26G2529 protein</fullName>
    </submittedName>
</protein>
<dbReference type="AlphaFoldDB" id="F0W6P1"/>
<dbReference type="EMBL" id="FR824071">
    <property type="protein sequence ID" value="CCA16786.1"/>
    <property type="molecule type" value="Genomic_DNA"/>
</dbReference>